<reference evidence="2" key="1">
    <citation type="journal article" date="2015" name="Proc. Natl. Acad. Sci. U.S.A.">
        <title>Networks of energetic and metabolic interactions define dynamics in microbial communities.</title>
        <authorList>
            <person name="Embree M."/>
            <person name="Liu J.K."/>
            <person name="Al-Bassam M.M."/>
            <person name="Zengler K."/>
        </authorList>
    </citation>
    <scope>NUCLEOTIDE SEQUENCE</scope>
</reference>
<comment type="caution">
    <text evidence="2">The sequence shown here is derived from an EMBL/GenBank/DDBJ whole genome shotgun (WGS) entry which is preliminary data.</text>
</comment>
<feature type="region of interest" description="Disordered" evidence="1">
    <location>
        <begin position="343"/>
        <end position="364"/>
    </location>
</feature>
<name>A0A0W8G9V5_9ZZZZ</name>
<sequence>MPAAGNANILAGDGTTPRRQGMDIDAAGHRDAFQGLCRRVNLILAFDHGRAGNGFLAAIFDQHPQVLCSHWVHYLYSYLVTEFGMDTELDAERACAFILEKSYFRLVFQDADARVRAMLYKMGGDPDTPVDRETARRVFRDLVTARPRVSRRELVVAAYYAMAIGAGRDVSQARYLMVADAVSLRTEHVMRGFSGRVLDAALADFPQLRPISLVRDPRAMFASCRHQYVNVLGNMYAVAPGSFTTQLARLARDDLHMDTTVWSFWLAYRAQSARCISRMRGRAGLDFRVLRNEDLNLHFEETMRLVSGWLGIDMLLEWTRPDFTPTSMGRPWKGTGAYNSRYQSKTSGPLTNDPQTVADRSAGPNRHVTERWRSRLAGHEIRLVERLFAEEMRDLGYEPMEAGAVPAFSLAGCLMRPLRGELPGLSWIVRGFRESVREGLRRLCYPFFLPPFYVVSRWRFYRLIRSGLFENILEGGETAKKTPFLSPVHRGSGPCDAA</sequence>
<organism evidence="2">
    <name type="scientific">hydrocarbon metagenome</name>
    <dbReference type="NCBI Taxonomy" id="938273"/>
    <lineage>
        <taxon>unclassified sequences</taxon>
        <taxon>metagenomes</taxon>
        <taxon>ecological metagenomes</taxon>
    </lineage>
</organism>
<gene>
    <name evidence="2" type="ORF">ASZ90_000343</name>
</gene>
<dbReference type="InterPro" id="IPR027417">
    <property type="entry name" value="P-loop_NTPase"/>
</dbReference>
<accession>A0A0W8G9V5</accession>
<evidence type="ECO:0000256" key="1">
    <source>
        <dbReference type="SAM" id="MobiDB-lite"/>
    </source>
</evidence>
<evidence type="ECO:0000313" key="2">
    <source>
        <dbReference type="EMBL" id="KUG29761.1"/>
    </source>
</evidence>
<feature type="compositionally biased region" description="Polar residues" evidence="1">
    <location>
        <begin position="343"/>
        <end position="355"/>
    </location>
</feature>
<dbReference type="EMBL" id="LNQE01000041">
    <property type="protein sequence ID" value="KUG29761.1"/>
    <property type="molecule type" value="Genomic_DNA"/>
</dbReference>
<dbReference type="SUPFAM" id="SSF52540">
    <property type="entry name" value="P-loop containing nucleoside triphosphate hydrolases"/>
    <property type="match status" value="1"/>
</dbReference>
<evidence type="ECO:0008006" key="3">
    <source>
        <dbReference type="Google" id="ProtNLM"/>
    </source>
</evidence>
<proteinExistence type="predicted"/>
<dbReference type="AlphaFoldDB" id="A0A0W8G9V5"/>
<dbReference type="Gene3D" id="3.40.50.300">
    <property type="entry name" value="P-loop containing nucleotide triphosphate hydrolases"/>
    <property type="match status" value="1"/>
</dbReference>
<protein>
    <recommendedName>
        <fullName evidence="3">Sulfotransferase</fullName>
    </recommendedName>
</protein>